<dbReference type="AlphaFoldDB" id="L7MMJ3"/>
<reference evidence="2" key="1">
    <citation type="submission" date="2012-11" db="EMBL/GenBank/DDBJ databases">
        <authorList>
            <person name="Lucero-Rivera Y.E."/>
            <person name="Tovar-Ramirez D."/>
        </authorList>
    </citation>
    <scope>NUCLEOTIDE SEQUENCE</scope>
    <source>
        <tissue evidence="2">Salivary gland</tissue>
    </source>
</reference>
<reference evidence="2" key="2">
    <citation type="journal article" date="2015" name="J. Proteomics">
        <title>Sexual differences in the sialomes of the zebra tick, Rhipicephalus pulchellus.</title>
        <authorList>
            <person name="Tan A.W."/>
            <person name="Francischetti I.M."/>
            <person name="Slovak M."/>
            <person name="Kini R.M."/>
            <person name="Ribeiro J.M."/>
        </authorList>
    </citation>
    <scope>NUCLEOTIDE SEQUENCE</scope>
    <source>
        <tissue evidence="2">Salivary gland</tissue>
    </source>
</reference>
<name>L7MMJ3_RHIPC</name>
<keyword evidence="1" id="KW-0812">Transmembrane</keyword>
<feature type="transmembrane region" description="Helical" evidence="1">
    <location>
        <begin position="34"/>
        <end position="62"/>
    </location>
</feature>
<organism evidence="2">
    <name type="scientific">Rhipicephalus pulchellus</name>
    <name type="common">Yellow backed tick</name>
    <name type="synonym">Dermacentor pulchellus</name>
    <dbReference type="NCBI Taxonomy" id="72859"/>
    <lineage>
        <taxon>Eukaryota</taxon>
        <taxon>Metazoa</taxon>
        <taxon>Ecdysozoa</taxon>
        <taxon>Arthropoda</taxon>
        <taxon>Chelicerata</taxon>
        <taxon>Arachnida</taxon>
        <taxon>Acari</taxon>
        <taxon>Parasitiformes</taxon>
        <taxon>Ixodida</taxon>
        <taxon>Ixodoidea</taxon>
        <taxon>Ixodidae</taxon>
        <taxon>Rhipicephalinae</taxon>
        <taxon>Rhipicephalus</taxon>
        <taxon>Rhipicephalus</taxon>
    </lineage>
</organism>
<dbReference type="EMBL" id="GACK01000296">
    <property type="protein sequence ID" value="JAA64738.1"/>
    <property type="molecule type" value="mRNA"/>
</dbReference>
<accession>L7MMJ3</accession>
<evidence type="ECO:0000313" key="2">
    <source>
        <dbReference type="EMBL" id="JAA64738.1"/>
    </source>
</evidence>
<feature type="non-terminal residue" evidence="2">
    <location>
        <position position="74"/>
    </location>
</feature>
<feature type="transmembrane region" description="Helical" evidence="1">
    <location>
        <begin position="6"/>
        <end position="22"/>
    </location>
</feature>
<protein>
    <submittedName>
        <fullName evidence="2">Uncharacterized protein</fullName>
    </submittedName>
</protein>
<sequence>MYLSGIAMTQVFCLLLSFFLQNRELKARRRCLFVRLFFCLFVRSFVCLFVLLFVCSFVCLFVDPVTKVVRVSFE</sequence>
<keyword evidence="1" id="KW-0472">Membrane</keyword>
<evidence type="ECO:0000256" key="1">
    <source>
        <dbReference type="SAM" id="Phobius"/>
    </source>
</evidence>
<proteinExistence type="evidence at transcript level"/>
<keyword evidence="1" id="KW-1133">Transmembrane helix</keyword>